<keyword evidence="2" id="KW-1185">Reference proteome</keyword>
<gene>
    <name evidence="1" type="ORF">H8R02_16815</name>
</gene>
<accession>A0A923S6G7</accession>
<sequence>MKLDLPDRLAREAQAAGLLTPKALREMLKEAVQRRAAQALLAGASRGSAAGGRPLSLKDIQAEVNAVRRERRSKSSSAAE</sequence>
<evidence type="ECO:0000313" key="2">
    <source>
        <dbReference type="Proteomes" id="UP000596827"/>
    </source>
</evidence>
<comment type="caution">
    <text evidence="1">The sequence shown here is derived from an EMBL/GenBank/DDBJ whole genome shotgun (WGS) entry which is preliminary data.</text>
</comment>
<proteinExistence type="predicted"/>
<organism evidence="1 2">
    <name type="scientific">Ramlibacter albus</name>
    <dbReference type="NCBI Taxonomy" id="2079448"/>
    <lineage>
        <taxon>Bacteria</taxon>
        <taxon>Pseudomonadati</taxon>
        <taxon>Pseudomonadota</taxon>
        <taxon>Betaproteobacteria</taxon>
        <taxon>Burkholderiales</taxon>
        <taxon>Comamonadaceae</taxon>
        <taxon>Ramlibacter</taxon>
    </lineage>
</organism>
<dbReference type="Proteomes" id="UP000596827">
    <property type="component" value="Unassembled WGS sequence"/>
</dbReference>
<evidence type="ECO:0000313" key="1">
    <source>
        <dbReference type="EMBL" id="MBC5766132.1"/>
    </source>
</evidence>
<protein>
    <submittedName>
        <fullName evidence="1">Uncharacterized protein</fullName>
    </submittedName>
</protein>
<dbReference type="EMBL" id="JACORU010000006">
    <property type="protein sequence ID" value="MBC5766132.1"/>
    <property type="molecule type" value="Genomic_DNA"/>
</dbReference>
<dbReference type="RefSeq" id="WP_187082612.1">
    <property type="nucleotide sequence ID" value="NZ_JACORU010000006.1"/>
</dbReference>
<dbReference type="AlphaFoldDB" id="A0A923S6G7"/>
<reference evidence="1" key="1">
    <citation type="submission" date="2020-08" db="EMBL/GenBank/DDBJ databases">
        <title>Ramlibacter sp. GTP1 16S ribosomal RNA gene genome sequencing and assembly.</title>
        <authorList>
            <person name="Kang M."/>
        </authorList>
    </citation>
    <scope>NUCLEOTIDE SEQUENCE</scope>
    <source>
        <strain evidence="1">GTP1</strain>
    </source>
</reference>
<name>A0A923S6G7_9BURK</name>